<dbReference type="Proteomes" id="UP000828390">
    <property type="component" value="Unassembled WGS sequence"/>
</dbReference>
<evidence type="ECO:0000313" key="2">
    <source>
        <dbReference type="Proteomes" id="UP000828390"/>
    </source>
</evidence>
<comment type="caution">
    <text evidence="1">The sequence shown here is derived from an EMBL/GenBank/DDBJ whole genome shotgun (WGS) entry which is preliminary data.</text>
</comment>
<sequence length="68" mass="7362">MRLPSLVQARWWSHEATQSGTSKVVVSCGQCTTNTACTLGMQVLPSLAQARWWSHEATQSGTSKVVVS</sequence>
<dbReference type="AlphaFoldDB" id="A0A9D4RBC8"/>
<gene>
    <name evidence="1" type="ORF">DPMN_025089</name>
</gene>
<reference evidence="1" key="1">
    <citation type="journal article" date="2019" name="bioRxiv">
        <title>The Genome of the Zebra Mussel, Dreissena polymorpha: A Resource for Invasive Species Research.</title>
        <authorList>
            <person name="McCartney M.A."/>
            <person name="Auch B."/>
            <person name="Kono T."/>
            <person name="Mallez S."/>
            <person name="Zhang Y."/>
            <person name="Obille A."/>
            <person name="Becker A."/>
            <person name="Abrahante J.E."/>
            <person name="Garbe J."/>
            <person name="Badalamenti J.P."/>
            <person name="Herman A."/>
            <person name="Mangelson H."/>
            <person name="Liachko I."/>
            <person name="Sullivan S."/>
            <person name="Sone E.D."/>
            <person name="Koren S."/>
            <person name="Silverstein K.A.T."/>
            <person name="Beckman K.B."/>
            <person name="Gohl D.M."/>
        </authorList>
    </citation>
    <scope>NUCLEOTIDE SEQUENCE</scope>
    <source>
        <strain evidence="1">Duluth1</strain>
        <tissue evidence="1">Whole animal</tissue>
    </source>
</reference>
<reference evidence="1" key="2">
    <citation type="submission" date="2020-11" db="EMBL/GenBank/DDBJ databases">
        <authorList>
            <person name="McCartney M.A."/>
            <person name="Auch B."/>
            <person name="Kono T."/>
            <person name="Mallez S."/>
            <person name="Becker A."/>
            <person name="Gohl D.M."/>
            <person name="Silverstein K.A.T."/>
            <person name="Koren S."/>
            <person name="Bechman K.B."/>
            <person name="Herman A."/>
            <person name="Abrahante J.E."/>
            <person name="Garbe J."/>
        </authorList>
    </citation>
    <scope>NUCLEOTIDE SEQUENCE</scope>
    <source>
        <strain evidence="1">Duluth1</strain>
        <tissue evidence="1">Whole animal</tissue>
    </source>
</reference>
<evidence type="ECO:0000313" key="1">
    <source>
        <dbReference type="EMBL" id="KAH3862126.1"/>
    </source>
</evidence>
<organism evidence="1 2">
    <name type="scientific">Dreissena polymorpha</name>
    <name type="common">Zebra mussel</name>
    <name type="synonym">Mytilus polymorpha</name>
    <dbReference type="NCBI Taxonomy" id="45954"/>
    <lineage>
        <taxon>Eukaryota</taxon>
        <taxon>Metazoa</taxon>
        <taxon>Spiralia</taxon>
        <taxon>Lophotrochozoa</taxon>
        <taxon>Mollusca</taxon>
        <taxon>Bivalvia</taxon>
        <taxon>Autobranchia</taxon>
        <taxon>Heteroconchia</taxon>
        <taxon>Euheterodonta</taxon>
        <taxon>Imparidentia</taxon>
        <taxon>Neoheterodontei</taxon>
        <taxon>Myida</taxon>
        <taxon>Dreissenoidea</taxon>
        <taxon>Dreissenidae</taxon>
        <taxon>Dreissena</taxon>
    </lineage>
</organism>
<protein>
    <submittedName>
        <fullName evidence="1">Uncharacterized protein</fullName>
    </submittedName>
</protein>
<accession>A0A9D4RBC8</accession>
<name>A0A9D4RBC8_DREPO</name>
<proteinExistence type="predicted"/>
<keyword evidence="2" id="KW-1185">Reference proteome</keyword>
<dbReference type="EMBL" id="JAIWYP010000002">
    <property type="protein sequence ID" value="KAH3862126.1"/>
    <property type="molecule type" value="Genomic_DNA"/>
</dbReference>